<dbReference type="RefSeq" id="XP_008908399.1">
    <property type="nucleotide sequence ID" value="XM_008910151.1"/>
</dbReference>
<feature type="region of interest" description="Disordered" evidence="1">
    <location>
        <begin position="1"/>
        <end position="22"/>
    </location>
</feature>
<evidence type="ECO:0000313" key="2">
    <source>
        <dbReference type="EMBL" id="ETN06430.1"/>
    </source>
</evidence>
<gene>
    <name evidence="2" type="ORF">PPTG_23377</name>
</gene>
<evidence type="ECO:0000313" key="3">
    <source>
        <dbReference type="Proteomes" id="UP000018817"/>
    </source>
</evidence>
<accession>W2Q2C9</accession>
<dbReference type="VEuPathDB" id="FungiDB:PPTG_23377"/>
<evidence type="ECO:0000256" key="1">
    <source>
        <dbReference type="SAM" id="MobiDB-lite"/>
    </source>
</evidence>
<dbReference type="GeneID" id="20191976"/>
<name>W2Q2C9_PHYN3</name>
<dbReference type="Proteomes" id="UP000018817">
    <property type="component" value="Unassembled WGS sequence"/>
</dbReference>
<dbReference type="AlphaFoldDB" id="W2Q2C9"/>
<protein>
    <submittedName>
        <fullName evidence="2">Uncharacterized protein</fullName>
    </submittedName>
</protein>
<dbReference type="EMBL" id="KI669596">
    <property type="protein sequence ID" value="ETN06430.1"/>
    <property type="molecule type" value="Genomic_DNA"/>
</dbReference>
<organism evidence="2 3">
    <name type="scientific">Phytophthora nicotianae (strain INRA-310)</name>
    <name type="common">Phytophthora parasitica</name>
    <dbReference type="NCBI Taxonomy" id="761204"/>
    <lineage>
        <taxon>Eukaryota</taxon>
        <taxon>Sar</taxon>
        <taxon>Stramenopiles</taxon>
        <taxon>Oomycota</taxon>
        <taxon>Peronosporomycetes</taxon>
        <taxon>Peronosporales</taxon>
        <taxon>Peronosporaceae</taxon>
        <taxon>Phytophthora</taxon>
    </lineage>
</organism>
<reference evidence="3" key="1">
    <citation type="submission" date="2011-12" db="EMBL/GenBank/DDBJ databases">
        <authorList>
            <consortium name="The Broad Institute Genome Sequencing Platform"/>
            <person name="Russ C."/>
            <person name="Tyler B."/>
            <person name="Panabieres F."/>
            <person name="Shan W."/>
            <person name="Tripathy S."/>
            <person name="Grunwald N."/>
            <person name="Machado M."/>
            <person name="Young S.K."/>
            <person name="Zeng Q."/>
            <person name="Gargeya S."/>
            <person name="Fitzgerald M."/>
            <person name="Haas B."/>
            <person name="Abouelleil A."/>
            <person name="Alvarado L."/>
            <person name="Arachchi H.M."/>
            <person name="Berlin A."/>
            <person name="Chapman S.B."/>
            <person name="Gearin G."/>
            <person name="Goldberg J."/>
            <person name="Griggs A."/>
            <person name="Gujja S."/>
            <person name="Hansen M."/>
            <person name="Heiman D."/>
            <person name="Howarth C."/>
            <person name="Larimer J."/>
            <person name="Lui A."/>
            <person name="MacDonald P.J.P."/>
            <person name="McCowen C."/>
            <person name="Montmayeur A."/>
            <person name="Murphy C."/>
            <person name="Neiman D."/>
            <person name="Pearson M."/>
            <person name="Priest M."/>
            <person name="Roberts A."/>
            <person name="Saif S."/>
            <person name="Shea T."/>
            <person name="Sisk P."/>
            <person name="Stolte C."/>
            <person name="Sykes S."/>
            <person name="Wortman J."/>
            <person name="Nusbaum C."/>
            <person name="Birren B."/>
        </authorList>
    </citation>
    <scope>NUCLEOTIDE SEQUENCE [LARGE SCALE GENOMIC DNA]</scope>
    <source>
        <strain evidence="3">INRA-310</strain>
    </source>
</reference>
<sequence length="42" mass="4802">MIYPDQDAYTPDPGDLSHPEPVDLVQPSQIVIMTFHTYFIPI</sequence>
<proteinExistence type="predicted"/>
<reference evidence="2 3" key="2">
    <citation type="submission" date="2013-11" db="EMBL/GenBank/DDBJ databases">
        <title>The Genome Sequence of Phytophthora parasitica INRA-310.</title>
        <authorList>
            <consortium name="The Broad Institute Genomics Platform"/>
            <person name="Russ C."/>
            <person name="Tyler B."/>
            <person name="Panabieres F."/>
            <person name="Shan W."/>
            <person name="Tripathy S."/>
            <person name="Grunwald N."/>
            <person name="Machado M."/>
            <person name="Johnson C.S."/>
            <person name="Arredondo F."/>
            <person name="Hong C."/>
            <person name="Coffey M."/>
            <person name="Young S.K."/>
            <person name="Zeng Q."/>
            <person name="Gargeya S."/>
            <person name="Fitzgerald M."/>
            <person name="Abouelleil A."/>
            <person name="Alvarado L."/>
            <person name="Chapman S.B."/>
            <person name="Gainer-Dewar J."/>
            <person name="Goldberg J."/>
            <person name="Griggs A."/>
            <person name="Gujja S."/>
            <person name="Hansen M."/>
            <person name="Howarth C."/>
            <person name="Imamovic A."/>
            <person name="Ireland A."/>
            <person name="Larimer J."/>
            <person name="McCowan C."/>
            <person name="Murphy C."/>
            <person name="Pearson M."/>
            <person name="Poon T.W."/>
            <person name="Priest M."/>
            <person name="Roberts A."/>
            <person name="Saif S."/>
            <person name="Shea T."/>
            <person name="Sykes S."/>
            <person name="Wortman J."/>
            <person name="Nusbaum C."/>
            <person name="Birren B."/>
        </authorList>
    </citation>
    <scope>NUCLEOTIDE SEQUENCE [LARGE SCALE GENOMIC DNA]</scope>
    <source>
        <strain evidence="2 3">INRA-310</strain>
    </source>
</reference>